<dbReference type="FunCoup" id="A0A1I4AKF6">
    <property type="interactions" value="5"/>
</dbReference>
<dbReference type="InParanoid" id="A0A1I4AKF6"/>
<accession>A0A1I4AKF6</accession>
<dbReference type="Proteomes" id="UP000199152">
    <property type="component" value="Unassembled WGS sequence"/>
</dbReference>
<evidence type="ECO:0000313" key="3">
    <source>
        <dbReference type="EMBL" id="SFK56753.1"/>
    </source>
</evidence>
<evidence type="ECO:0000256" key="1">
    <source>
        <dbReference type="SAM" id="Phobius"/>
    </source>
</evidence>
<evidence type="ECO:0000313" key="4">
    <source>
        <dbReference type="Proteomes" id="UP000199152"/>
    </source>
</evidence>
<keyword evidence="1" id="KW-0812">Transmembrane</keyword>
<dbReference type="PANTHER" id="PTHR14969">
    <property type="entry name" value="SPHINGOSINE-1-PHOSPHATE PHOSPHOHYDROLASE"/>
    <property type="match status" value="1"/>
</dbReference>
<keyword evidence="1" id="KW-0472">Membrane</keyword>
<reference evidence="3 4" key="1">
    <citation type="submission" date="2016-10" db="EMBL/GenBank/DDBJ databases">
        <authorList>
            <person name="de Groot N.N."/>
        </authorList>
    </citation>
    <scope>NUCLEOTIDE SEQUENCE [LARGE SCALE GENOMIC DNA]</scope>
    <source>
        <strain evidence="3 4">DSM 45317</strain>
    </source>
</reference>
<feature type="transmembrane region" description="Helical" evidence="1">
    <location>
        <begin position="17"/>
        <end position="39"/>
    </location>
</feature>
<proteinExistence type="predicted"/>
<feature type="domain" description="Phosphatidic acid phosphatase type 2/haloperoxidase" evidence="2">
    <location>
        <begin position="99"/>
        <end position="211"/>
    </location>
</feature>
<feature type="transmembrane region" description="Helical" evidence="1">
    <location>
        <begin position="99"/>
        <end position="117"/>
    </location>
</feature>
<evidence type="ECO:0000259" key="2">
    <source>
        <dbReference type="SMART" id="SM00014"/>
    </source>
</evidence>
<name>A0A1I4AKF6_9ACTN</name>
<organism evidence="3 4">
    <name type="scientific">Geodermatophilus ruber</name>
    <dbReference type="NCBI Taxonomy" id="504800"/>
    <lineage>
        <taxon>Bacteria</taxon>
        <taxon>Bacillati</taxon>
        <taxon>Actinomycetota</taxon>
        <taxon>Actinomycetes</taxon>
        <taxon>Geodermatophilales</taxon>
        <taxon>Geodermatophilaceae</taxon>
        <taxon>Geodermatophilus</taxon>
    </lineage>
</organism>
<feature type="transmembrane region" description="Helical" evidence="1">
    <location>
        <begin position="137"/>
        <end position="158"/>
    </location>
</feature>
<dbReference type="PANTHER" id="PTHR14969:SF13">
    <property type="entry name" value="AT30094P"/>
    <property type="match status" value="1"/>
</dbReference>
<dbReference type="InterPro" id="IPR000326">
    <property type="entry name" value="PAP2/HPO"/>
</dbReference>
<dbReference type="Pfam" id="PF01569">
    <property type="entry name" value="PAP2"/>
    <property type="match status" value="1"/>
</dbReference>
<feature type="transmembrane region" description="Helical" evidence="1">
    <location>
        <begin position="170"/>
        <end position="190"/>
    </location>
</feature>
<keyword evidence="1" id="KW-1133">Transmembrane helix</keyword>
<dbReference type="Gene3D" id="1.20.144.10">
    <property type="entry name" value="Phosphatidic acid phosphatase type 2/haloperoxidase"/>
    <property type="match status" value="1"/>
</dbReference>
<feature type="transmembrane region" description="Helical" evidence="1">
    <location>
        <begin position="196"/>
        <end position="217"/>
    </location>
</feature>
<protein>
    <submittedName>
        <fullName evidence="3">Undecaprenyl-diphosphatase</fullName>
    </submittedName>
</protein>
<dbReference type="AlphaFoldDB" id="A0A1I4AKF6"/>
<dbReference type="CDD" id="cd03392">
    <property type="entry name" value="PAP2_like_2"/>
    <property type="match status" value="1"/>
</dbReference>
<dbReference type="EMBL" id="FOSW01000002">
    <property type="protein sequence ID" value="SFK56753.1"/>
    <property type="molecule type" value="Genomic_DNA"/>
</dbReference>
<keyword evidence="4" id="KW-1185">Reference proteome</keyword>
<sequence>MVDVLRGNRALSTRTRALTAVVVALAVLAVLGAGVLVGFGPQARLDDAVSSALYAGDDRSAVLDTLLEVLTAPGAAAFRVLVCLPVVVWLAVRRAWWSAGWVVIAVVTISPLTVLLKEVVGRVRPAFENGGATYESLSYPSGHASGIATLVTVVLILVWPRLTAVRRRGALVAGIALVVLVGLTRIWLGAHFLSDVVGGWALGVGWTMALALAFGALPGGRGVLRGTVTGPAT</sequence>
<dbReference type="STRING" id="504800.SAMN04488085_102273"/>
<gene>
    <name evidence="3" type="ORF">SAMN04488085_102273</name>
</gene>
<dbReference type="SMART" id="SM00014">
    <property type="entry name" value="acidPPc"/>
    <property type="match status" value="1"/>
</dbReference>
<feature type="transmembrane region" description="Helical" evidence="1">
    <location>
        <begin position="70"/>
        <end position="92"/>
    </location>
</feature>
<dbReference type="SUPFAM" id="SSF48317">
    <property type="entry name" value="Acid phosphatase/Vanadium-dependent haloperoxidase"/>
    <property type="match status" value="1"/>
</dbReference>
<dbReference type="InterPro" id="IPR036938">
    <property type="entry name" value="PAP2/HPO_sf"/>
</dbReference>